<keyword evidence="7" id="KW-1185">Reference proteome</keyword>
<dbReference type="SUPFAM" id="SSF53756">
    <property type="entry name" value="UDP-Glycosyltransferase/glycogen phosphorylase"/>
    <property type="match status" value="1"/>
</dbReference>
<dbReference type="PANTHER" id="PTHR12526:SF630">
    <property type="entry name" value="GLYCOSYLTRANSFERASE"/>
    <property type="match status" value="1"/>
</dbReference>
<evidence type="ECO:0000256" key="3">
    <source>
        <dbReference type="ARBA" id="ARBA00022737"/>
    </source>
</evidence>
<reference evidence="6 7" key="1">
    <citation type="submission" date="2016-09" db="EMBL/GenBank/DDBJ databases">
        <authorList>
            <person name="Capua I."/>
            <person name="De Benedictis P."/>
            <person name="Joannis T."/>
            <person name="Lombin L.H."/>
            <person name="Cattoli G."/>
        </authorList>
    </citation>
    <scope>NUCLEOTIDE SEQUENCE [LARGE SCALE GENOMIC DNA]</scope>
    <source>
        <strain evidence="6 7">GluBS11</strain>
    </source>
</reference>
<evidence type="ECO:0000256" key="1">
    <source>
        <dbReference type="ARBA" id="ARBA00007274"/>
    </source>
</evidence>
<feature type="domain" description="Glycosyltransferase subfamily 4-like N-terminal" evidence="5">
    <location>
        <begin position="200"/>
        <end position="355"/>
    </location>
</feature>
<evidence type="ECO:0000313" key="7">
    <source>
        <dbReference type="Proteomes" id="UP000199315"/>
    </source>
</evidence>
<evidence type="ECO:0000256" key="2">
    <source>
        <dbReference type="ARBA" id="ARBA00022679"/>
    </source>
</evidence>
<keyword evidence="2 6" id="KW-0808">Transferase</keyword>
<dbReference type="Gene3D" id="2.160.10.10">
    <property type="entry name" value="Hexapeptide repeat proteins"/>
    <property type="match status" value="1"/>
</dbReference>
<dbReference type="CDD" id="cd03354">
    <property type="entry name" value="LbH_SAT"/>
    <property type="match status" value="1"/>
</dbReference>
<sequence>MISSKNDFDEYLILDNVANGNRKTIVTKWQKLYRKYEYYRNCKCTYIFYPYIYFLKKRFESLSIKLGFSIPINVFGSGLSIAHYGTIVVNGNARVGKNCRIQEGVTIGATNGETAAPIFGDNVFIGSGAKIIGNIKIANDVCIGAGSVVVKDILEEGITVAGVPAKKISNKNSHSNLNAALFQDLNMKICFFSGNITRTGGTERVSLLIANELASRGYDISILSYENGEKATFEKEKEINLYSLHMENAKGKIKRKVFPYIRLLKFLKKEKPDVLIDIDVLLCLYSLPLKLFCKVKMIAWEHFNFSSNNGVKNRDRARVLAAKYADKIIVLTKADLEEYKKNLKIKHSIDYIYNPTVGDSAKVNFDLRENVVIASGRLAYQKNFLELLEIWNEIEANHSDWKLIICGSGEEEAELKGYVNKQQLKNVVFAGFVKNIENYYNKSKIMVMTSRFEGFPMVLLEGQKAGLPIISYDCFTGPSEIVIDGNDGFLIEQGDKETFVRKLDELMSNEVELTSFSENAYQDSRRFNIDKIVDKWEEILGNG</sequence>
<evidence type="ECO:0000259" key="4">
    <source>
        <dbReference type="Pfam" id="PF00534"/>
    </source>
</evidence>
<dbReference type="STRING" id="1619234.SAMN05421730_100429"/>
<dbReference type="Pfam" id="PF00132">
    <property type="entry name" value="Hexapep"/>
    <property type="match status" value="1"/>
</dbReference>
<protein>
    <submittedName>
        <fullName evidence="6">Glycosyltransferase involved in cell wall bisynthesis</fullName>
    </submittedName>
</protein>
<comment type="similarity">
    <text evidence="1">Belongs to the transferase hexapeptide repeat family.</text>
</comment>
<dbReference type="InterPro" id="IPR001451">
    <property type="entry name" value="Hexapep"/>
</dbReference>
<feature type="domain" description="Glycosyl transferase family 1" evidence="4">
    <location>
        <begin position="361"/>
        <end position="522"/>
    </location>
</feature>
<dbReference type="InterPro" id="IPR001296">
    <property type="entry name" value="Glyco_trans_1"/>
</dbReference>
<dbReference type="SUPFAM" id="SSF51161">
    <property type="entry name" value="Trimeric LpxA-like enzymes"/>
    <property type="match status" value="1"/>
</dbReference>
<dbReference type="PANTHER" id="PTHR12526">
    <property type="entry name" value="GLYCOSYLTRANSFERASE"/>
    <property type="match status" value="1"/>
</dbReference>
<keyword evidence="3" id="KW-0677">Repeat</keyword>
<evidence type="ECO:0000313" key="6">
    <source>
        <dbReference type="EMBL" id="SCP96230.1"/>
    </source>
</evidence>
<dbReference type="OrthoDB" id="9807097at2"/>
<proteinExistence type="inferred from homology"/>
<gene>
    <name evidence="6" type="ORF">SAMN05421730_100429</name>
</gene>
<dbReference type="InterPro" id="IPR028098">
    <property type="entry name" value="Glyco_trans_4-like_N"/>
</dbReference>
<dbReference type="AlphaFoldDB" id="A0A1D3TR97"/>
<dbReference type="InterPro" id="IPR011004">
    <property type="entry name" value="Trimer_LpxA-like_sf"/>
</dbReference>
<dbReference type="GO" id="GO:0016757">
    <property type="term" value="F:glycosyltransferase activity"/>
    <property type="evidence" value="ECO:0007669"/>
    <property type="project" value="InterPro"/>
</dbReference>
<dbReference type="PROSITE" id="PS00101">
    <property type="entry name" value="HEXAPEP_TRANSFERASES"/>
    <property type="match status" value="1"/>
</dbReference>
<dbReference type="Pfam" id="PF13439">
    <property type="entry name" value="Glyco_transf_4"/>
    <property type="match status" value="1"/>
</dbReference>
<accession>A0A1D3TR97</accession>
<evidence type="ECO:0000259" key="5">
    <source>
        <dbReference type="Pfam" id="PF13439"/>
    </source>
</evidence>
<organism evidence="6 7">
    <name type="scientific">Anaerobium acetethylicum</name>
    <dbReference type="NCBI Taxonomy" id="1619234"/>
    <lineage>
        <taxon>Bacteria</taxon>
        <taxon>Bacillati</taxon>
        <taxon>Bacillota</taxon>
        <taxon>Clostridia</taxon>
        <taxon>Lachnospirales</taxon>
        <taxon>Lachnospiraceae</taxon>
        <taxon>Anaerobium</taxon>
    </lineage>
</organism>
<dbReference type="InterPro" id="IPR045304">
    <property type="entry name" value="LbH_SAT"/>
</dbReference>
<dbReference type="Gene3D" id="3.40.50.2000">
    <property type="entry name" value="Glycogen Phosphorylase B"/>
    <property type="match status" value="2"/>
</dbReference>
<dbReference type="CDD" id="cd03820">
    <property type="entry name" value="GT4_AmsD-like"/>
    <property type="match status" value="1"/>
</dbReference>
<dbReference type="EMBL" id="FMKA01000004">
    <property type="protein sequence ID" value="SCP96230.1"/>
    <property type="molecule type" value="Genomic_DNA"/>
</dbReference>
<name>A0A1D3TR97_9FIRM</name>
<dbReference type="Proteomes" id="UP000199315">
    <property type="component" value="Unassembled WGS sequence"/>
</dbReference>
<dbReference type="Pfam" id="PF00534">
    <property type="entry name" value="Glycos_transf_1"/>
    <property type="match status" value="1"/>
</dbReference>
<dbReference type="InterPro" id="IPR018357">
    <property type="entry name" value="Hexapep_transf_CS"/>
</dbReference>